<feature type="compositionally biased region" description="Low complexity" evidence="1">
    <location>
        <begin position="57"/>
        <end position="69"/>
    </location>
</feature>
<comment type="caution">
    <text evidence="3">The sequence shown here is derived from an EMBL/GenBank/DDBJ whole genome shotgun (WGS) entry which is preliminary data.</text>
</comment>
<gene>
    <name evidence="3" type="ORF">CFOL_v3_08680</name>
</gene>
<feature type="compositionally biased region" description="Pro residues" evidence="1">
    <location>
        <begin position="98"/>
        <end position="147"/>
    </location>
</feature>
<dbReference type="FunCoup" id="A0A1Q3BB97">
    <property type="interactions" value="32"/>
</dbReference>
<evidence type="ECO:0000313" key="4">
    <source>
        <dbReference type="Proteomes" id="UP000187406"/>
    </source>
</evidence>
<dbReference type="OrthoDB" id="696797at2759"/>
<sequence>MAREMRKPVSLFMCVFVTVLLSINSVIPVISSSVEDQKNYYSTPVPHAAGSPPPPSVSHGSPPHRSTSSHPPPHGSASHRGRSHDPPPSPPSGGNCGTPPPSHPTPSHPTPSHPTPSHPTPTPSPPTYQYYPPTPVITSPPTPPTPSIDPGTPTVNPTPTPPFFPVPFPCNYWMTHPALIWALLGWWGTTGNAFAGLGGASIQGFDSSMSLQEALSNTRTDGYGSLFREGTASWLNSLANRRFPFTTNQVRDNFLAALHSESDASSQAQLFKLANEGHLQPRN</sequence>
<dbReference type="InParanoid" id="A0A1Q3BB97"/>
<proteinExistence type="predicted"/>
<feature type="region of interest" description="Disordered" evidence="1">
    <location>
        <begin position="41"/>
        <end position="158"/>
    </location>
</feature>
<evidence type="ECO:0000256" key="1">
    <source>
        <dbReference type="SAM" id="MobiDB-lite"/>
    </source>
</evidence>
<dbReference type="Proteomes" id="UP000187406">
    <property type="component" value="Unassembled WGS sequence"/>
</dbReference>
<organism evidence="3 4">
    <name type="scientific">Cephalotus follicularis</name>
    <name type="common">Albany pitcher plant</name>
    <dbReference type="NCBI Taxonomy" id="3775"/>
    <lineage>
        <taxon>Eukaryota</taxon>
        <taxon>Viridiplantae</taxon>
        <taxon>Streptophyta</taxon>
        <taxon>Embryophyta</taxon>
        <taxon>Tracheophyta</taxon>
        <taxon>Spermatophyta</taxon>
        <taxon>Magnoliopsida</taxon>
        <taxon>eudicotyledons</taxon>
        <taxon>Gunneridae</taxon>
        <taxon>Pentapetalae</taxon>
        <taxon>rosids</taxon>
        <taxon>fabids</taxon>
        <taxon>Oxalidales</taxon>
        <taxon>Cephalotaceae</taxon>
        <taxon>Cephalotus</taxon>
    </lineage>
</organism>
<dbReference type="PANTHER" id="PTHR33210:SF18">
    <property type="entry name" value="PROTODERMAL FACTOR 1"/>
    <property type="match status" value="1"/>
</dbReference>
<evidence type="ECO:0000313" key="3">
    <source>
        <dbReference type="EMBL" id="GAV65165.1"/>
    </source>
</evidence>
<reference evidence="4" key="1">
    <citation type="submission" date="2016-04" db="EMBL/GenBank/DDBJ databases">
        <title>Cephalotus genome sequencing.</title>
        <authorList>
            <person name="Fukushima K."/>
            <person name="Hasebe M."/>
            <person name="Fang X."/>
        </authorList>
    </citation>
    <scope>NUCLEOTIDE SEQUENCE [LARGE SCALE GENOMIC DNA]</scope>
    <source>
        <strain evidence="4">cv. St1</strain>
    </source>
</reference>
<feature type="signal peptide" evidence="2">
    <location>
        <begin position="1"/>
        <end position="31"/>
    </location>
</feature>
<protein>
    <submittedName>
        <fullName evidence="3">Uncharacterized protein</fullName>
    </submittedName>
</protein>
<dbReference type="InterPro" id="IPR039923">
    <property type="entry name" value="Protodermal_1"/>
</dbReference>
<dbReference type="AlphaFoldDB" id="A0A1Q3BB97"/>
<keyword evidence="4" id="KW-1185">Reference proteome</keyword>
<accession>A0A1Q3BB97</accession>
<feature type="chain" id="PRO_5012772212" evidence="2">
    <location>
        <begin position="32"/>
        <end position="283"/>
    </location>
</feature>
<dbReference type="STRING" id="3775.A0A1Q3BB97"/>
<keyword evidence="2" id="KW-0732">Signal</keyword>
<dbReference type="EMBL" id="BDDD01000389">
    <property type="protein sequence ID" value="GAV65165.1"/>
    <property type="molecule type" value="Genomic_DNA"/>
</dbReference>
<dbReference type="PANTHER" id="PTHR33210">
    <property type="entry name" value="PROTODERMAL FACTOR 1"/>
    <property type="match status" value="1"/>
</dbReference>
<evidence type="ECO:0000256" key="2">
    <source>
        <dbReference type="SAM" id="SignalP"/>
    </source>
</evidence>
<name>A0A1Q3BB97_CEPFO</name>